<sequence length="65" mass="7068">MGILGPTPLDIFQRGKRSQGLFTEDERLAKTCENNLEGSCKQYIIIPAGVSLGRGNSSSKEEIRG</sequence>
<reference evidence="1" key="1">
    <citation type="submission" date="2022-11" db="EMBL/GenBank/DDBJ databases">
        <authorList>
            <person name="Petersen C."/>
        </authorList>
    </citation>
    <scope>NUCLEOTIDE SEQUENCE</scope>
    <source>
        <strain evidence="1">IBT 29864</strain>
    </source>
</reference>
<evidence type="ECO:0000313" key="1">
    <source>
        <dbReference type="EMBL" id="KAJ5390627.1"/>
    </source>
</evidence>
<accession>A0A9W9VWE1</accession>
<keyword evidence="1" id="KW-0418">Kinase</keyword>
<dbReference type="GeneID" id="81433803"/>
<dbReference type="AlphaFoldDB" id="A0A9W9VWE1"/>
<comment type="caution">
    <text evidence="1">The sequence shown here is derived from an EMBL/GenBank/DDBJ whole genome shotgun (WGS) entry which is preliminary data.</text>
</comment>
<name>A0A9W9VWE1_9EURO</name>
<reference evidence="1" key="2">
    <citation type="journal article" date="2023" name="IMA Fungus">
        <title>Comparative genomic study of the Penicillium genus elucidates a diverse pangenome and 15 lateral gene transfer events.</title>
        <authorList>
            <person name="Petersen C."/>
            <person name="Sorensen T."/>
            <person name="Nielsen M.R."/>
            <person name="Sondergaard T.E."/>
            <person name="Sorensen J.L."/>
            <person name="Fitzpatrick D.A."/>
            <person name="Frisvad J.C."/>
            <person name="Nielsen K.L."/>
        </authorList>
    </citation>
    <scope>NUCLEOTIDE SEQUENCE</scope>
    <source>
        <strain evidence="1">IBT 29864</strain>
    </source>
</reference>
<organism evidence="1 2">
    <name type="scientific">Penicillium cataractarum</name>
    <dbReference type="NCBI Taxonomy" id="2100454"/>
    <lineage>
        <taxon>Eukaryota</taxon>
        <taxon>Fungi</taxon>
        <taxon>Dikarya</taxon>
        <taxon>Ascomycota</taxon>
        <taxon>Pezizomycotina</taxon>
        <taxon>Eurotiomycetes</taxon>
        <taxon>Eurotiomycetidae</taxon>
        <taxon>Eurotiales</taxon>
        <taxon>Aspergillaceae</taxon>
        <taxon>Penicillium</taxon>
    </lineage>
</organism>
<dbReference type="Proteomes" id="UP001147782">
    <property type="component" value="Unassembled WGS sequence"/>
</dbReference>
<keyword evidence="2" id="KW-1185">Reference proteome</keyword>
<dbReference type="RefSeq" id="XP_056561355.1">
    <property type="nucleotide sequence ID" value="XM_056694626.1"/>
</dbReference>
<dbReference type="GO" id="GO:0016301">
    <property type="term" value="F:kinase activity"/>
    <property type="evidence" value="ECO:0007669"/>
    <property type="project" value="UniProtKB-KW"/>
</dbReference>
<proteinExistence type="predicted"/>
<protein>
    <submittedName>
        <fullName evidence="1">Protein kinase domain protein</fullName>
    </submittedName>
</protein>
<gene>
    <name evidence="1" type="ORF">N7496_001695</name>
</gene>
<evidence type="ECO:0000313" key="2">
    <source>
        <dbReference type="Proteomes" id="UP001147782"/>
    </source>
</evidence>
<keyword evidence="1" id="KW-0808">Transferase</keyword>
<dbReference type="EMBL" id="JAPZBS010000001">
    <property type="protein sequence ID" value="KAJ5390627.1"/>
    <property type="molecule type" value="Genomic_DNA"/>
</dbReference>